<reference evidence="3 4" key="1">
    <citation type="journal article" date="2020" name="ISME J.">
        <title>Uncovering the hidden diversity of litter-decomposition mechanisms in mushroom-forming fungi.</title>
        <authorList>
            <person name="Floudas D."/>
            <person name="Bentzer J."/>
            <person name="Ahren D."/>
            <person name="Johansson T."/>
            <person name="Persson P."/>
            <person name="Tunlid A."/>
        </authorList>
    </citation>
    <scope>NUCLEOTIDE SEQUENCE [LARGE SCALE GENOMIC DNA]</scope>
    <source>
        <strain evidence="3 4">CBS 146.42</strain>
    </source>
</reference>
<evidence type="ECO:0000313" key="3">
    <source>
        <dbReference type="EMBL" id="KAF5348905.1"/>
    </source>
</evidence>
<keyword evidence="2" id="KW-0812">Transmembrane</keyword>
<dbReference type="AlphaFoldDB" id="A0A8H5CVV1"/>
<feature type="region of interest" description="Disordered" evidence="1">
    <location>
        <begin position="706"/>
        <end position="741"/>
    </location>
</feature>
<keyword evidence="2" id="KW-1133">Transmembrane helix</keyword>
<feature type="transmembrane region" description="Helical" evidence="2">
    <location>
        <begin position="551"/>
        <end position="571"/>
    </location>
</feature>
<feature type="region of interest" description="Disordered" evidence="1">
    <location>
        <begin position="140"/>
        <end position="166"/>
    </location>
</feature>
<comment type="caution">
    <text evidence="3">The sequence shown here is derived from an EMBL/GenBank/DDBJ whole genome shotgun (WGS) entry which is preliminary data.</text>
</comment>
<feature type="transmembrane region" description="Helical" evidence="2">
    <location>
        <begin position="524"/>
        <end position="545"/>
    </location>
</feature>
<sequence>MSSLSESWRIFTKNVRPGRLFQEERGVKGPLWFGRNPDSAWHGIANFLRLFFAICLAPIWSFLPSASSRPAKELIKRILWGLEWANTPDAVLLESPGSLILEKGTLKVPSSGQYAVTGNKPHWLLKVEFRGKTIVSQHQVKYGREREKKGEEDGLNQSRKVGGPRTRSQLSRYTAISYAFDSANEIFKASGQKLDSQPDITPGGKRKYSLASRKRIAQVVLDEYARTRETVNSEGNDIEFIWLDEFCLSDEEITNEEECKEQRDIELGQLADIFRRAEQVVVFCHVEDCDHTGFDCPWCQRLFTLGEILYTQKVLVMTRSKDWDTQKSSSHIVVVSGQDFRVDMQARAAEKKMWHLYNIMQHVTNSGGVPWQSAIHSLVVEAIRRDKAGEFNDHRFLGKALNGLLPRRSQLGDLHGINGWADLAWLLELNQGYYNTTLLVAVCKLADPTVQNYRWWGEPIAPKEGSERLEALVTSIPIQIRKHKDSPHEPALSIISPKSIALTHWLQRDSSALYHRREMKSLKWWMIGSAFVLSMFGFGICFVDLAAGIVIIWLVAIAYVILELLVGTIFVKQDMWFVAEDHNVPGGNAHRWLERQDPFFNQSAAEWGPRQLIPQWGSWDLKNNNTPTKPYGVTLIDLRTGVWTKAIVTSRPNDMVILAVHGSGITCMLLDREEKEVKSTIATKVGMANLPPFALAQSEDSGTVYVGGKAKKSADGRHNRRSPYPSSSVGKYVPKEGEPGV</sequence>
<protein>
    <recommendedName>
        <fullName evidence="5">Heterokaryon incompatibility domain-containing protein</fullName>
    </recommendedName>
</protein>
<organism evidence="3 4">
    <name type="scientific">Leucocoprinus leucothites</name>
    <dbReference type="NCBI Taxonomy" id="201217"/>
    <lineage>
        <taxon>Eukaryota</taxon>
        <taxon>Fungi</taxon>
        <taxon>Dikarya</taxon>
        <taxon>Basidiomycota</taxon>
        <taxon>Agaricomycotina</taxon>
        <taxon>Agaricomycetes</taxon>
        <taxon>Agaricomycetidae</taxon>
        <taxon>Agaricales</taxon>
        <taxon>Agaricineae</taxon>
        <taxon>Agaricaceae</taxon>
        <taxon>Leucocoprinus</taxon>
    </lineage>
</organism>
<keyword evidence="4" id="KW-1185">Reference proteome</keyword>
<proteinExistence type="predicted"/>
<keyword evidence="2" id="KW-0472">Membrane</keyword>
<evidence type="ECO:0000313" key="4">
    <source>
        <dbReference type="Proteomes" id="UP000559027"/>
    </source>
</evidence>
<accession>A0A8H5CVV1</accession>
<feature type="compositionally biased region" description="Basic and acidic residues" evidence="1">
    <location>
        <begin position="142"/>
        <end position="152"/>
    </location>
</feature>
<name>A0A8H5CVV1_9AGAR</name>
<evidence type="ECO:0000256" key="1">
    <source>
        <dbReference type="SAM" id="MobiDB-lite"/>
    </source>
</evidence>
<evidence type="ECO:0008006" key="5">
    <source>
        <dbReference type="Google" id="ProtNLM"/>
    </source>
</evidence>
<gene>
    <name evidence="3" type="ORF">D9756_009810</name>
</gene>
<dbReference type="OrthoDB" id="2624308at2759"/>
<evidence type="ECO:0000256" key="2">
    <source>
        <dbReference type="SAM" id="Phobius"/>
    </source>
</evidence>
<dbReference type="Proteomes" id="UP000559027">
    <property type="component" value="Unassembled WGS sequence"/>
</dbReference>
<dbReference type="EMBL" id="JAACJO010000018">
    <property type="protein sequence ID" value="KAF5348905.1"/>
    <property type="molecule type" value="Genomic_DNA"/>
</dbReference>